<dbReference type="RefSeq" id="WP_111162845.1">
    <property type="nucleotide sequence ID" value="NZ_PCDP01000059.1"/>
</dbReference>
<keyword evidence="2" id="KW-1185">Reference proteome</keyword>
<dbReference type="EMBL" id="PCDP01000059">
    <property type="protein sequence ID" value="PZM09462.1"/>
    <property type="molecule type" value="Genomic_DNA"/>
</dbReference>
<evidence type="ECO:0000313" key="1">
    <source>
        <dbReference type="EMBL" id="PZM09462.1"/>
    </source>
</evidence>
<dbReference type="Proteomes" id="UP000248925">
    <property type="component" value="Unassembled WGS sequence"/>
</dbReference>
<evidence type="ECO:0000313" key="2">
    <source>
        <dbReference type="Proteomes" id="UP000248925"/>
    </source>
</evidence>
<comment type="caution">
    <text evidence="1">The sequence shown here is derived from an EMBL/GenBank/DDBJ whole genome shotgun (WGS) entry which is preliminary data.</text>
</comment>
<dbReference type="AlphaFoldDB" id="A0A2W4C7I9"/>
<accession>A0A2W4C7I9</accession>
<reference evidence="1 2" key="1">
    <citation type="journal article" date="2018" name="Sci. Rep.">
        <title>Rhizobium tumorigenes sp. nov., a novel plant tumorigenic bacterium isolated from cane gall tumors on thornless blackberry.</title>
        <authorList>
            <person name="Kuzmanovi N."/>
            <person name="Smalla K."/>
            <person name="Gronow S."/>
            <person name="PuBawska J."/>
        </authorList>
    </citation>
    <scope>NUCLEOTIDE SEQUENCE [LARGE SCALE GENOMIC DNA]</scope>
    <source>
        <strain evidence="1 2">CCBAU 85046</strain>
    </source>
</reference>
<proteinExistence type="predicted"/>
<organism evidence="1 2">
    <name type="scientific">Rhizobium tubonense</name>
    <dbReference type="NCBI Taxonomy" id="484088"/>
    <lineage>
        <taxon>Bacteria</taxon>
        <taxon>Pseudomonadati</taxon>
        <taxon>Pseudomonadota</taxon>
        <taxon>Alphaproteobacteria</taxon>
        <taxon>Hyphomicrobiales</taxon>
        <taxon>Rhizobiaceae</taxon>
        <taxon>Rhizobium/Agrobacterium group</taxon>
        <taxon>Rhizobium</taxon>
    </lineage>
</organism>
<protein>
    <submittedName>
        <fullName evidence="1">Uncharacterized protein</fullName>
    </submittedName>
</protein>
<name>A0A2W4C7I9_9HYPH</name>
<gene>
    <name evidence="1" type="ORF">CPY51_24515</name>
</gene>
<sequence length="70" mass="7498">MRYKLLGQQSRLRVSERVNAGGAAPIIGPNSSASAVPLSFPHDMLAESTLQNRLAGGKLDLFDHPSQPAR</sequence>